<gene>
    <name evidence="2" type="ORF">HW115_01515</name>
</gene>
<dbReference type="EMBL" id="JACBAZ010000001">
    <property type="protein sequence ID" value="NWK54271.1"/>
    <property type="molecule type" value="Genomic_DNA"/>
</dbReference>
<protein>
    <submittedName>
        <fullName evidence="2">Uncharacterized protein</fullName>
    </submittedName>
</protein>
<name>A0A851GEW4_9BACT</name>
<feature type="chain" id="PRO_5032753867" evidence="1">
    <location>
        <begin position="22"/>
        <end position="501"/>
    </location>
</feature>
<dbReference type="AlphaFoldDB" id="A0A851GEW4"/>
<dbReference type="Proteomes" id="UP000557872">
    <property type="component" value="Unassembled WGS sequence"/>
</dbReference>
<sequence>MRNLYRSMMLSAWVCPMFVHAEVWVVESDKDWTGSGKLAGEFELRDGMLSSKVKKATYTSTLKSFAKKKKASSITISQSPVWQNWNATRHVGPKNLGDAPVCLRVGPGNYWMFGRYRGGPGKVGGKKFEAKPAKLDGYDTPLVTTPFANQYNAPGGLKKGQGGYHAWQSKDMVNWVHHGPVSDREARWMTSAEQVGEKTYLYYDFPNDQDPHLIIDENLEDGELGKKMGMAIKDPSHGSDSAIIRSLDGKFHLILENWDPIKASARSWDSPLASHAVSENGMGGFQLVDAAVDYRTKPTGKFETYKHPHWVKEDPKNYKTNVAKYEVHEPEQDAFGDWAAIAIGGQYYLFGDYDPAGAHGRNAMSTAWFTSSDINKPFKFCGNVGKGHPDPDIMFAMGQFYLVTQTTDYVSPGPWVDAVEVRVGVDTNNDKKMDQWTDWQNVKESYDYVTGFSKQVAKTPAKLDLKGLPEGFGFQFEVRLTDTTENASKPILDKIQMTFEK</sequence>
<feature type="signal peptide" evidence="1">
    <location>
        <begin position="1"/>
        <end position="21"/>
    </location>
</feature>
<accession>A0A851GEW4</accession>
<reference evidence="2 3" key="1">
    <citation type="submission" date="2020-07" db="EMBL/GenBank/DDBJ databases">
        <title>Roseicoccus Jingziensis gen. nov., sp. nov., isolated from coastal seawater.</title>
        <authorList>
            <person name="Feng X."/>
        </authorList>
    </citation>
    <scope>NUCLEOTIDE SEQUENCE [LARGE SCALE GENOMIC DNA]</scope>
    <source>
        <strain evidence="2 3">N1E253</strain>
    </source>
</reference>
<proteinExistence type="predicted"/>
<evidence type="ECO:0000256" key="1">
    <source>
        <dbReference type="SAM" id="SignalP"/>
    </source>
</evidence>
<dbReference type="Gene3D" id="2.115.10.20">
    <property type="entry name" value="Glycosyl hydrolase domain, family 43"/>
    <property type="match status" value="1"/>
</dbReference>
<keyword evidence="1" id="KW-0732">Signal</keyword>
<dbReference type="InterPro" id="IPR023296">
    <property type="entry name" value="Glyco_hydro_beta-prop_sf"/>
</dbReference>
<organism evidence="2 3">
    <name type="scientific">Oceaniferula marina</name>
    <dbReference type="NCBI Taxonomy" id="2748318"/>
    <lineage>
        <taxon>Bacteria</taxon>
        <taxon>Pseudomonadati</taxon>
        <taxon>Verrucomicrobiota</taxon>
        <taxon>Verrucomicrobiia</taxon>
        <taxon>Verrucomicrobiales</taxon>
        <taxon>Verrucomicrobiaceae</taxon>
        <taxon>Oceaniferula</taxon>
    </lineage>
</organism>
<comment type="caution">
    <text evidence="2">The sequence shown here is derived from an EMBL/GenBank/DDBJ whole genome shotgun (WGS) entry which is preliminary data.</text>
</comment>
<keyword evidence="3" id="KW-1185">Reference proteome</keyword>
<evidence type="ECO:0000313" key="2">
    <source>
        <dbReference type="EMBL" id="NWK54271.1"/>
    </source>
</evidence>
<evidence type="ECO:0000313" key="3">
    <source>
        <dbReference type="Proteomes" id="UP000557872"/>
    </source>
</evidence>
<dbReference type="RefSeq" id="WP_178930810.1">
    <property type="nucleotide sequence ID" value="NZ_JACBAZ010000001.1"/>
</dbReference>
<dbReference type="SUPFAM" id="SSF75005">
    <property type="entry name" value="Arabinanase/levansucrase/invertase"/>
    <property type="match status" value="1"/>
</dbReference>